<evidence type="ECO:0008006" key="3">
    <source>
        <dbReference type="Google" id="ProtNLM"/>
    </source>
</evidence>
<gene>
    <name evidence="1" type="ORF">CH330_02275</name>
</gene>
<dbReference type="EMBL" id="NOZP01000042">
    <property type="protein sequence ID" value="OYD16648.1"/>
    <property type="molecule type" value="Genomic_DNA"/>
</dbReference>
<evidence type="ECO:0000313" key="2">
    <source>
        <dbReference type="Proteomes" id="UP000215559"/>
    </source>
</evidence>
<sequence length="219" mass="24088">MRFILLLPVLVMFFGCGNNPPSVPIVMGAVCGRPGDSLWFNARSVDHESDSIAYLFDWGDEKETGWSCWYPSGDECRAVHVFQDSGLLMIKAKAKDAGHETGWSEEFPVRVRDFGPCVPSHPSGSGPDTVPIGDKVSFVTAASHPLGEYVAIQFDWGDTVGTWSGFVAPKSIVRGCHVYYGGGVFAVKARAKDRLEHLSGWSKPESIWVIDTFWNMGNR</sequence>
<dbReference type="PROSITE" id="PS51257">
    <property type="entry name" value="PROKAR_LIPOPROTEIN"/>
    <property type="match status" value="1"/>
</dbReference>
<comment type="caution">
    <text evidence="1">The sequence shown here is derived from an EMBL/GenBank/DDBJ whole genome shotgun (WGS) entry which is preliminary data.</text>
</comment>
<name>A0A235BWA5_UNCW3</name>
<organism evidence="1 2">
    <name type="scientific">candidate division WOR-3 bacterium JGI_Cruoil_03_51_56</name>
    <dbReference type="NCBI Taxonomy" id="1973747"/>
    <lineage>
        <taxon>Bacteria</taxon>
        <taxon>Bacteria division WOR-3</taxon>
    </lineage>
</organism>
<dbReference type="AlphaFoldDB" id="A0A235BWA5"/>
<reference evidence="1 2" key="1">
    <citation type="submission" date="2017-07" db="EMBL/GenBank/DDBJ databases">
        <title>Recovery of genomes from metagenomes via a dereplication, aggregation, and scoring strategy.</title>
        <authorList>
            <person name="Sieber C.M."/>
            <person name="Probst A.J."/>
            <person name="Sharrar A."/>
            <person name="Thomas B.C."/>
            <person name="Hess M."/>
            <person name="Tringe S.G."/>
            <person name="Banfield J.F."/>
        </authorList>
    </citation>
    <scope>NUCLEOTIDE SEQUENCE [LARGE SCALE GENOMIC DNA]</scope>
    <source>
        <strain evidence="1">JGI_Cruoil_03_51_56</strain>
    </source>
</reference>
<accession>A0A235BWA5</accession>
<protein>
    <recommendedName>
        <fullName evidence="3">PKD domain-containing protein</fullName>
    </recommendedName>
</protein>
<dbReference type="Proteomes" id="UP000215559">
    <property type="component" value="Unassembled WGS sequence"/>
</dbReference>
<proteinExistence type="predicted"/>
<evidence type="ECO:0000313" key="1">
    <source>
        <dbReference type="EMBL" id="OYD16648.1"/>
    </source>
</evidence>